<reference evidence="2 3" key="1">
    <citation type="submission" date="2019-06" db="EMBL/GenBank/DDBJ databases">
        <title>Discovery of a novel chromosome fission-fusion reversal in muntjac.</title>
        <authorList>
            <person name="Mudd A.B."/>
            <person name="Bredeson J.V."/>
            <person name="Baum R."/>
            <person name="Hockemeyer D."/>
            <person name="Rokhsar D.S."/>
        </authorList>
    </citation>
    <scope>NUCLEOTIDE SEQUENCE [LARGE SCALE GENOMIC DNA]</scope>
    <source>
        <strain evidence="2">UCam_UCB_Mr</strain>
        <tissue evidence="2">Fibroblast cell line</tissue>
    </source>
</reference>
<keyword evidence="3" id="KW-1185">Reference proteome</keyword>
<organism evidence="2 3">
    <name type="scientific">Muntiacus reevesi</name>
    <name type="common">Reeves' muntjac</name>
    <name type="synonym">Cervus reevesi</name>
    <dbReference type="NCBI Taxonomy" id="9886"/>
    <lineage>
        <taxon>Eukaryota</taxon>
        <taxon>Metazoa</taxon>
        <taxon>Chordata</taxon>
        <taxon>Craniata</taxon>
        <taxon>Vertebrata</taxon>
        <taxon>Euteleostomi</taxon>
        <taxon>Mammalia</taxon>
        <taxon>Eutheria</taxon>
        <taxon>Laurasiatheria</taxon>
        <taxon>Artiodactyla</taxon>
        <taxon>Ruminantia</taxon>
        <taxon>Pecora</taxon>
        <taxon>Cervidae</taxon>
        <taxon>Muntiacinae</taxon>
        <taxon>Muntiacus</taxon>
    </lineage>
</organism>
<gene>
    <name evidence="2" type="ORF">FD755_012450</name>
</gene>
<comment type="caution">
    <text evidence="2">The sequence shown here is derived from an EMBL/GenBank/DDBJ whole genome shotgun (WGS) entry which is preliminary data.</text>
</comment>
<protein>
    <submittedName>
        <fullName evidence="2">Uncharacterized protein</fullName>
    </submittedName>
</protein>
<name>A0A5N3XPE0_MUNRE</name>
<keyword evidence="1" id="KW-0732">Signal</keyword>
<proteinExistence type="predicted"/>
<sequence length="200" mass="22228">MLWFSGVRALAERPCRRSPGITCCVLLLLNCSGVPMSLASSFLTGSVAKCENEGEVLQIPFITDNPCIMCVCMVSMEIRSTCCMQPEKGIFSYENSPYSISLFWYSYPGGNSAFPQNSPYLKGSVIYCHNFCRGLGLWGLSCHTADGYYFKVCGFNCSRRKVRMFSLLNQLAFAGCLLFPNIYRSLQGLQRVISTSAKLT</sequence>
<evidence type="ECO:0000313" key="3">
    <source>
        <dbReference type="Proteomes" id="UP000326062"/>
    </source>
</evidence>
<feature type="signal peptide" evidence="1">
    <location>
        <begin position="1"/>
        <end position="39"/>
    </location>
</feature>
<dbReference type="AlphaFoldDB" id="A0A5N3XPE0"/>
<feature type="chain" id="PRO_5024353516" evidence="1">
    <location>
        <begin position="40"/>
        <end position="200"/>
    </location>
</feature>
<dbReference type="EMBL" id="VCEB01000006">
    <property type="protein sequence ID" value="KAB0375807.1"/>
    <property type="molecule type" value="Genomic_DNA"/>
</dbReference>
<evidence type="ECO:0000313" key="2">
    <source>
        <dbReference type="EMBL" id="KAB0375807.1"/>
    </source>
</evidence>
<accession>A0A5N3XPE0</accession>
<evidence type="ECO:0000256" key="1">
    <source>
        <dbReference type="SAM" id="SignalP"/>
    </source>
</evidence>
<dbReference type="Gene3D" id="6.20.200.20">
    <property type="match status" value="1"/>
</dbReference>
<dbReference type="Proteomes" id="UP000326062">
    <property type="component" value="Chromosome 6"/>
</dbReference>